<dbReference type="InterPro" id="IPR001119">
    <property type="entry name" value="SLH_dom"/>
</dbReference>
<dbReference type="PANTHER" id="PTHR33740:SF1">
    <property type="entry name" value="SLH DOMAIN PROTEIN"/>
    <property type="match status" value="1"/>
</dbReference>
<comment type="caution">
    <text evidence="2">The sequence shown here is derived from an EMBL/GenBank/DDBJ whole genome shotgun (WGS) entry which is preliminary data.</text>
</comment>
<proteinExistence type="predicted"/>
<keyword evidence="3" id="KW-1185">Reference proteome</keyword>
<evidence type="ECO:0000259" key="1">
    <source>
        <dbReference type="PROSITE" id="PS51272"/>
    </source>
</evidence>
<accession>A0ABR8CP76</accession>
<protein>
    <submittedName>
        <fullName evidence="2">S-layer homology domain-containing protein</fullName>
    </submittedName>
</protein>
<dbReference type="PROSITE" id="PS51272">
    <property type="entry name" value="SLH"/>
    <property type="match status" value="2"/>
</dbReference>
<sequence>MMYLKMQFVSKIVGSTVIALVLLGSGDSSIAKSPQLVKTNFLVSDKQLDNSFWSNHSDISQLKSLTFTDISGVRGEKEIQQLAELGVLETTSSEFQPLASITRGQFVVWLLKTYNKLHREPIRLPQGTLSAFPDVPSSHPHFTFIQAAHDAGYLAGFEDGNFRPDEVLTREQMIVLKTRLDTNVAPSTRSPNNLRNFIGKTKGFTDANQISERYLLHIAFDLGNGASNFNFARVYGKTRIFAPQKAVTRAEAAIILSRFRKGGTVERSLQRRSR</sequence>
<feature type="domain" description="SLH" evidence="1">
    <location>
        <begin position="62"/>
        <end position="124"/>
    </location>
</feature>
<evidence type="ECO:0000313" key="2">
    <source>
        <dbReference type="EMBL" id="MBD2344976.1"/>
    </source>
</evidence>
<gene>
    <name evidence="2" type="ORF">H6G18_12585</name>
</gene>
<dbReference type="EMBL" id="JACJRF010000018">
    <property type="protein sequence ID" value="MBD2344976.1"/>
    <property type="molecule type" value="Genomic_DNA"/>
</dbReference>
<dbReference type="PANTHER" id="PTHR33740">
    <property type="entry name" value="GPI-ANCHORED ADHESIN-LIKE PROTEIN"/>
    <property type="match status" value="1"/>
</dbReference>
<organism evidence="2 3">
    <name type="scientific">Anabaena subtropica FACHB-260</name>
    <dbReference type="NCBI Taxonomy" id="2692884"/>
    <lineage>
        <taxon>Bacteria</taxon>
        <taxon>Bacillati</taxon>
        <taxon>Cyanobacteriota</taxon>
        <taxon>Cyanophyceae</taxon>
        <taxon>Nostocales</taxon>
        <taxon>Nostocaceae</taxon>
        <taxon>Anabaena</taxon>
    </lineage>
</organism>
<evidence type="ECO:0000313" key="3">
    <source>
        <dbReference type="Proteomes" id="UP000607281"/>
    </source>
</evidence>
<name>A0ABR8CP76_9NOST</name>
<dbReference type="Proteomes" id="UP000607281">
    <property type="component" value="Unassembled WGS sequence"/>
</dbReference>
<feature type="domain" description="SLH" evidence="1">
    <location>
        <begin position="128"/>
        <end position="191"/>
    </location>
</feature>
<dbReference type="Pfam" id="PF00395">
    <property type="entry name" value="SLH"/>
    <property type="match status" value="2"/>
</dbReference>
<reference evidence="2 3" key="1">
    <citation type="journal article" date="2020" name="ISME J.">
        <title>Comparative genomics reveals insights into cyanobacterial evolution and habitat adaptation.</title>
        <authorList>
            <person name="Chen M.Y."/>
            <person name="Teng W.K."/>
            <person name="Zhao L."/>
            <person name="Hu C.X."/>
            <person name="Zhou Y.K."/>
            <person name="Han B.P."/>
            <person name="Song L.R."/>
            <person name="Shu W.S."/>
        </authorList>
    </citation>
    <scope>NUCLEOTIDE SEQUENCE [LARGE SCALE GENOMIC DNA]</scope>
    <source>
        <strain evidence="2 3">FACHB-260</strain>
    </source>
</reference>